<keyword evidence="1" id="KW-0472">Membrane</keyword>
<dbReference type="Proteomes" id="UP001077662">
    <property type="component" value="Unassembled WGS sequence"/>
</dbReference>
<sequence length="40" mass="4592">MPAKEKQAPLRYIVYVFFGVTIFLGALWGLLMVLDIFSSR</sequence>
<comment type="caution">
    <text evidence="2">The sequence shown here is derived from an EMBL/GenBank/DDBJ whole genome shotgun (WGS) entry which is preliminary data.</text>
</comment>
<keyword evidence="1" id="KW-1133">Transmembrane helix</keyword>
<name>A0AAP3DJ54_BRELA</name>
<proteinExistence type="predicted"/>
<dbReference type="EMBL" id="JAPTNE010000029">
    <property type="protein sequence ID" value="MCZ0809023.1"/>
    <property type="molecule type" value="Genomic_DNA"/>
</dbReference>
<dbReference type="RefSeq" id="WP_258073193.1">
    <property type="nucleotide sequence ID" value="NZ_CP032410.1"/>
</dbReference>
<feature type="transmembrane region" description="Helical" evidence="1">
    <location>
        <begin position="12"/>
        <end position="34"/>
    </location>
</feature>
<accession>A0AAP3DJ54</accession>
<protein>
    <submittedName>
        <fullName evidence="2">Uncharacterized protein</fullName>
    </submittedName>
</protein>
<evidence type="ECO:0000313" key="3">
    <source>
        <dbReference type="Proteomes" id="UP001077662"/>
    </source>
</evidence>
<evidence type="ECO:0000313" key="2">
    <source>
        <dbReference type="EMBL" id="MCZ0809023.1"/>
    </source>
</evidence>
<gene>
    <name evidence="2" type="ORF">O0554_19305</name>
</gene>
<keyword evidence="1" id="KW-0812">Transmembrane</keyword>
<evidence type="ECO:0000256" key="1">
    <source>
        <dbReference type="SAM" id="Phobius"/>
    </source>
</evidence>
<organism evidence="2 3">
    <name type="scientific">Brevibacillus laterosporus</name>
    <name type="common">Bacillus laterosporus</name>
    <dbReference type="NCBI Taxonomy" id="1465"/>
    <lineage>
        <taxon>Bacteria</taxon>
        <taxon>Bacillati</taxon>
        <taxon>Bacillota</taxon>
        <taxon>Bacilli</taxon>
        <taxon>Bacillales</taxon>
        <taxon>Paenibacillaceae</taxon>
        <taxon>Brevibacillus</taxon>
    </lineage>
</organism>
<dbReference type="AlphaFoldDB" id="A0AAP3DJ54"/>
<reference evidence="2" key="1">
    <citation type="submission" date="2022-09" db="EMBL/GenBank/DDBJ databases">
        <title>Genome analysis and characterization of larvicidal activity of Brevibacillus strains.</title>
        <authorList>
            <person name="Patrusheva E.V."/>
            <person name="Izotova A.O."/>
            <person name="Toshchakov S.V."/>
            <person name="Sineoky S.P."/>
        </authorList>
    </citation>
    <scope>NUCLEOTIDE SEQUENCE</scope>
    <source>
        <strain evidence="2">VKPM_B-13247</strain>
    </source>
</reference>